<accession>A0AAV2Z4L6</accession>
<organism evidence="1 2">
    <name type="scientific">Lagenidium giganteum</name>
    <dbReference type="NCBI Taxonomy" id="4803"/>
    <lineage>
        <taxon>Eukaryota</taxon>
        <taxon>Sar</taxon>
        <taxon>Stramenopiles</taxon>
        <taxon>Oomycota</taxon>
        <taxon>Peronosporomycetes</taxon>
        <taxon>Pythiales</taxon>
        <taxon>Pythiaceae</taxon>
    </lineage>
</organism>
<proteinExistence type="predicted"/>
<dbReference type="SUPFAM" id="SSF64268">
    <property type="entry name" value="PX domain"/>
    <property type="match status" value="1"/>
</dbReference>
<evidence type="ECO:0000313" key="1">
    <source>
        <dbReference type="EMBL" id="DBA00484.1"/>
    </source>
</evidence>
<dbReference type="EMBL" id="DAKRPA010000063">
    <property type="protein sequence ID" value="DBA00484.1"/>
    <property type="molecule type" value="Genomic_DNA"/>
</dbReference>
<comment type="caution">
    <text evidence="1">The sequence shown here is derived from an EMBL/GenBank/DDBJ whole genome shotgun (WGS) entry which is preliminary data.</text>
</comment>
<reference evidence="1" key="1">
    <citation type="submission" date="2022-11" db="EMBL/GenBank/DDBJ databases">
        <authorList>
            <person name="Morgan W.R."/>
            <person name="Tartar A."/>
        </authorList>
    </citation>
    <scope>NUCLEOTIDE SEQUENCE</scope>
    <source>
        <strain evidence="1">ARSEF 373</strain>
    </source>
</reference>
<keyword evidence="2" id="KW-1185">Reference proteome</keyword>
<evidence type="ECO:0000313" key="2">
    <source>
        <dbReference type="Proteomes" id="UP001146120"/>
    </source>
</evidence>
<protein>
    <recommendedName>
        <fullName evidence="3">PX domain-containing protein</fullName>
    </recommendedName>
</protein>
<dbReference type="AlphaFoldDB" id="A0AAV2Z4L6"/>
<evidence type="ECO:0008006" key="3">
    <source>
        <dbReference type="Google" id="ProtNLM"/>
    </source>
</evidence>
<gene>
    <name evidence="1" type="ORF">N0F65_002727</name>
</gene>
<dbReference type="Gene3D" id="3.30.1520.10">
    <property type="entry name" value="Phox-like domain"/>
    <property type="match status" value="1"/>
</dbReference>
<dbReference type="Proteomes" id="UP001146120">
    <property type="component" value="Unassembled WGS sequence"/>
</dbReference>
<sequence>MDVYLFREQVRIPTNRHKSPRAPRLVRRDSLRPRKPDFQVARRYSEFEALRTRVWEAAQRPHQQRCEYCDEFLRFMLFSRSQPSLRVKFTTGPKKRMGILERFINELVGVTQAQRPRCLATCTGFELMPILVRRFLECNRTVLAE</sequence>
<reference evidence="1" key="2">
    <citation type="journal article" date="2023" name="Microbiol Resour">
        <title>Decontamination and Annotation of the Draft Genome Sequence of the Oomycete Lagenidium giganteum ARSEF 373.</title>
        <authorList>
            <person name="Morgan W.R."/>
            <person name="Tartar A."/>
        </authorList>
    </citation>
    <scope>NUCLEOTIDE SEQUENCE</scope>
    <source>
        <strain evidence="1">ARSEF 373</strain>
    </source>
</reference>
<dbReference type="GO" id="GO:0035091">
    <property type="term" value="F:phosphatidylinositol binding"/>
    <property type="evidence" value="ECO:0007669"/>
    <property type="project" value="InterPro"/>
</dbReference>
<name>A0AAV2Z4L6_9STRA</name>
<dbReference type="InterPro" id="IPR036871">
    <property type="entry name" value="PX_dom_sf"/>
</dbReference>